<keyword evidence="5" id="KW-0131">Cell cycle</keyword>
<evidence type="ECO:0000256" key="1">
    <source>
        <dbReference type="ARBA" id="ARBA00004123"/>
    </source>
</evidence>
<keyword evidence="4" id="KW-0539">Nucleus</keyword>
<dbReference type="Pfam" id="PF02234">
    <property type="entry name" value="CDI"/>
    <property type="match status" value="1"/>
</dbReference>
<evidence type="ECO:0000256" key="2">
    <source>
        <dbReference type="ARBA" id="ARBA00006726"/>
    </source>
</evidence>
<dbReference type="RefSeq" id="XP_003102470.2">
    <property type="nucleotide sequence ID" value="XM_003102422.2"/>
</dbReference>
<accession>A0A6A5HDB6</accession>
<reference evidence="8 9" key="1">
    <citation type="submission" date="2019-12" db="EMBL/GenBank/DDBJ databases">
        <title>Chromosome-level assembly of the Caenorhabditis remanei genome.</title>
        <authorList>
            <person name="Teterina A.A."/>
            <person name="Willis J.H."/>
            <person name="Phillips P.C."/>
        </authorList>
    </citation>
    <scope>NUCLEOTIDE SEQUENCE [LARGE SCALE GENOMIC DNA]</scope>
    <source>
        <strain evidence="8 9">PX506</strain>
        <tissue evidence="8">Whole organism</tissue>
    </source>
</reference>
<comment type="similarity">
    <text evidence="2">Belongs to the CDI family.</text>
</comment>
<proteinExistence type="inferred from homology"/>
<dbReference type="PANTHER" id="PTHR10265">
    <property type="entry name" value="CYCLIN-DEPENDENT KINASE INHIBITOR 1"/>
    <property type="match status" value="1"/>
</dbReference>
<evidence type="ECO:0000259" key="7">
    <source>
        <dbReference type="Pfam" id="PF02234"/>
    </source>
</evidence>
<dbReference type="GO" id="GO:0051302">
    <property type="term" value="P:regulation of cell division"/>
    <property type="evidence" value="ECO:0007669"/>
    <property type="project" value="EnsemblMetazoa"/>
</dbReference>
<keyword evidence="3" id="KW-0649">Protein kinase inhibitor</keyword>
<dbReference type="Gene3D" id="4.10.365.10">
    <property type="entry name" value="p27"/>
    <property type="match status" value="1"/>
</dbReference>
<dbReference type="KEGG" id="crq:GCK72_005703"/>
<dbReference type="CTD" id="9797771"/>
<feature type="region of interest" description="Disordered" evidence="6">
    <location>
        <begin position="1"/>
        <end position="27"/>
    </location>
</feature>
<sequence>MATATGDSKRKAARSLFGRPEPGEVTRKLDNSLQRMYREESRKWNFDFAGGVPLVGAEGDIDFVSIPASDVPEFYREKTIRTRKTITRRDVSPVSDTLEAPEEPLFVVEPSEPQLLLASTSHEIEEYIKPVTRSSSAKNQQEVDTLKQTKLTNYMPVRKRRSETLPASGTVLMSRSISIDSNFATQKEKRGIKLGNNNKGAPKRPLRFVPPNIPKSAQSSVSDSALVSSPRSPPAKKTTVTSRRSRRPIEAGDF</sequence>
<dbReference type="Proteomes" id="UP000483820">
    <property type="component" value="Chromosome II"/>
</dbReference>
<evidence type="ECO:0000256" key="3">
    <source>
        <dbReference type="ARBA" id="ARBA00023013"/>
    </source>
</evidence>
<evidence type="ECO:0000313" key="8">
    <source>
        <dbReference type="EMBL" id="KAF1765750.1"/>
    </source>
</evidence>
<dbReference type="AlphaFoldDB" id="A0A6A5HDB6"/>
<dbReference type="PANTHER" id="PTHR10265:SF45">
    <property type="entry name" value="DACAPO"/>
    <property type="match status" value="1"/>
</dbReference>
<feature type="domain" description="Cyclin-dependent kinase inhibitor" evidence="7">
    <location>
        <begin position="15"/>
        <end position="65"/>
    </location>
</feature>
<feature type="region of interest" description="Disordered" evidence="6">
    <location>
        <begin position="188"/>
        <end position="254"/>
    </location>
</feature>
<dbReference type="GO" id="GO:0008406">
    <property type="term" value="P:gonad development"/>
    <property type="evidence" value="ECO:0007669"/>
    <property type="project" value="EnsemblMetazoa"/>
</dbReference>
<evidence type="ECO:0000256" key="5">
    <source>
        <dbReference type="ARBA" id="ARBA00023306"/>
    </source>
</evidence>
<feature type="compositionally biased region" description="Low complexity" evidence="6">
    <location>
        <begin position="216"/>
        <end position="230"/>
    </location>
</feature>
<evidence type="ECO:0000256" key="6">
    <source>
        <dbReference type="SAM" id="MobiDB-lite"/>
    </source>
</evidence>
<dbReference type="GO" id="GO:0004861">
    <property type="term" value="F:cyclin-dependent protein serine/threonine kinase inhibitor activity"/>
    <property type="evidence" value="ECO:0007669"/>
    <property type="project" value="InterPro"/>
</dbReference>
<dbReference type="InterPro" id="IPR044898">
    <property type="entry name" value="CDI_dom_sf"/>
</dbReference>
<gene>
    <name evidence="8" type="ORF">GCK72_005703</name>
</gene>
<organism evidence="8 9">
    <name type="scientific">Caenorhabditis remanei</name>
    <name type="common">Caenorhabditis vulgaris</name>
    <dbReference type="NCBI Taxonomy" id="31234"/>
    <lineage>
        <taxon>Eukaryota</taxon>
        <taxon>Metazoa</taxon>
        <taxon>Ecdysozoa</taxon>
        <taxon>Nematoda</taxon>
        <taxon>Chromadorea</taxon>
        <taxon>Rhabditida</taxon>
        <taxon>Rhabditina</taxon>
        <taxon>Rhabditomorpha</taxon>
        <taxon>Rhabditoidea</taxon>
        <taxon>Rhabditidae</taxon>
        <taxon>Peloderinae</taxon>
        <taxon>Caenorhabditis</taxon>
    </lineage>
</organism>
<dbReference type="EMBL" id="WUAV01000002">
    <property type="protein sequence ID" value="KAF1765750.1"/>
    <property type="molecule type" value="Genomic_DNA"/>
</dbReference>
<dbReference type="GO" id="GO:2000134">
    <property type="term" value="P:negative regulation of G1/S transition of mitotic cell cycle"/>
    <property type="evidence" value="ECO:0007669"/>
    <property type="project" value="EnsemblMetazoa"/>
</dbReference>
<dbReference type="GeneID" id="9797771"/>
<comment type="caution">
    <text evidence="8">The sequence shown here is derived from an EMBL/GenBank/DDBJ whole genome shotgun (WGS) entry which is preliminary data.</text>
</comment>
<comment type="subcellular location">
    <subcellularLocation>
        <location evidence="1">Nucleus</location>
    </subcellularLocation>
</comment>
<evidence type="ECO:0000313" key="9">
    <source>
        <dbReference type="Proteomes" id="UP000483820"/>
    </source>
</evidence>
<dbReference type="GO" id="GO:0005634">
    <property type="term" value="C:nucleus"/>
    <property type="evidence" value="ECO:0007669"/>
    <property type="project" value="UniProtKB-SubCell"/>
</dbReference>
<evidence type="ECO:0000256" key="4">
    <source>
        <dbReference type="ARBA" id="ARBA00023242"/>
    </source>
</evidence>
<dbReference type="GO" id="GO:0032875">
    <property type="term" value="P:regulation of DNA endoreduplication"/>
    <property type="evidence" value="ECO:0007669"/>
    <property type="project" value="EnsemblMetazoa"/>
</dbReference>
<name>A0A6A5HDB6_CAERE</name>
<protein>
    <recommendedName>
        <fullName evidence="7">Cyclin-dependent kinase inhibitor domain-containing protein</fullName>
    </recommendedName>
</protein>
<dbReference type="InterPro" id="IPR003175">
    <property type="entry name" value="CDI_dom"/>
</dbReference>